<evidence type="ECO:0000259" key="4">
    <source>
        <dbReference type="SMART" id="SM00446"/>
    </source>
</evidence>
<name>A0A8C3GD19_CAIMO</name>
<evidence type="ECO:0000256" key="2">
    <source>
        <dbReference type="ARBA" id="ARBA00022737"/>
    </source>
</evidence>
<dbReference type="Ensembl" id="ENSCMMT00000001014.1">
    <property type="protein sequence ID" value="ENSCMMP00000000888.1"/>
    <property type="gene ID" value="ENSCMMG00000000615.1"/>
</dbReference>
<feature type="region of interest" description="Disordered" evidence="3">
    <location>
        <begin position="1502"/>
        <end position="1533"/>
    </location>
</feature>
<dbReference type="SUPFAM" id="SSF52058">
    <property type="entry name" value="L domain-like"/>
    <property type="match status" value="2"/>
</dbReference>
<dbReference type="SMART" id="SM00364">
    <property type="entry name" value="LRR_BAC"/>
    <property type="match status" value="6"/>
</dbReference>
<dbReference type="PROSITE" id="PS51450">
    <property type="entry name" value="LRR"/>
    <property type="match status" value="12"/>
</dbReference>
<dbReference type="InterPro" id="IPR003591">
    <property type="entry name" value="Leu-rich_rpt_typical-subtyp"/>
</dbReference>
<dbReference type="Pfam" id="PF14580">
    <property type="entry name" value="LRR_9"/>
    <property type="match status" value="2"/>
</dbReference>
<evidence type="ECO:0000256" key="1">
    <source>
        <dbReference type="ARBA" id="ARBA00022614"/>
    </source>
</evidence>
<organism evidence="5 6">
    <name type="scientific">Cairina moschata</name>
    <name type="common">Muscovy duck</name>
    <dbReference type="NCBI Taxonomy" id="8855"/>
    <lineage>
        <taxon>Eukaryota</taxon>
        <taxon>Metazoa</taxon>
        <taxon>Chordata</taxon>
        <taxon>Craniata</taxon>
        <taxon>Vertebrata</taxon>
        <taxon>Euteleostomi</taxon>
        <taxon>Archelosauria</taxon>
        <taxon>Archosauria</taxon>
        <taxon>Dinosauria</taxon>
        <taxon>Saurischia</taxon>
        <taxon>Theropoda</taxon>
        <taxon>Coelurosauria</taxon>
        <taxon>Aves</taxon>
        <taxon>Neognathae</taxon>
        <taxon>Galloanserae</taxon>
        <taxon>Anseriformes</taxon>
        <taxon>Anatidae</taxon>
        <taxon>Anatinae</taxon>
        <taxon>Cairina</taxon>
    </lineage>
</organism>
<feature type="domain" description="U2A'/phosphoprotein 32 family A C-terminal" evidence="4">
    <location>
        <begin position="1074"/>
        <end position="1092"/>
    </location>
</feature>
<dbReference type="InterPro" id="IPR032675">
    <property type="entry name" value="LRR_dom_sf"/>
</dbReference>
<dbReference type="SMART" id="SM00365">
    <property type="entry name" value="LRR_SD22"/>
    <property type="match status" value="16"/>
</dbReference>
<keyword evidence="1" id="KW-0433">Leucine-rich repeat</keyword>
<feature type="region of interest" description="Disordered" evidence="3">
    <location>
        <begin position="308"/>
        <end position="328"/>
    </location>
</feature>
<reference evidence="5" key="1">
    <citation type="submission" date="2018-09" db="EMBL/GenBank/DDBJ databases">
        <title>Common duck and Muscovy duck high density SNP chip.</title>
        <authorList>
            <person name="Vignal A."/>
            <person name="Thebault N."/>
            <person name="Warren W.C."/>
        </authorList>
    </citation>
    <scope>NUCLEOTIDE SEQUENCE [LARGE SCALE GENOMIC DNA]</scope>
</reference>
<feature type="compositionally biased region" description="Polar residues" evidence="3">
    <location>
        <begin position="1502"/>
        <end position="1513"/>
    </location>
</feature>
<dbReference type="Pfam" id="PF12799">
    <property type="entry name" value="LRR_4"/>
    <property type="match status" value="1"/>
</dbReference>
<dbReference type="Pfam" id="PF13855">
    <property type="entry name" value="LRR_8"/>
    <property type="match status" value="1"/>
</dbReference>
<dbReference type="InterPro" id="IPR050836">
    <property type="entry name" value="SDS22/Internalin_LRR"/>
</dbReference>
<feature type="domain" description="U2A'/phosphoprotein 32 family A C-terminal" evidence="4">
    <location>
        <begin position="212"/>
        <end position="230"/>
    </location>
</feature>
<protein>
    <recommendedName>
        <fullName evidence="4">U2A'/phosphoprotein 32 family A C-terminal domain-containing protein</fullName>
    </recommendedName>
</protein>
<feature type="compositionally biased region" description="Polar residues" evidence="3">
    <location>
        <begin position="1521"/>
        <end position="1533"/>
    </location>
</feature>
<dbReference type="SMART" id="SM00446">
    <property type="entry name" value="LRRcap"/>
    <property type="match status" value="3"/>
</dbReference>
<keyword evidence="6" id="KW-1185">Reference proteome</keyword>
<evidence type="ECO:0000313" key="6">
    <source>
        <dbReference type="Proteomes" id="UP000694556"/>
    </source>
</evidence>
<reference evidence="5" key="2">
    <citation type="submission" date="2025-08" db="UniProtKB">
        <authorList>
            <consortium name="Ensembl"/>
        </authorList>
    </citation>
    <scope>IDENTIFICATION</scope>
</reference>
<evidence type="ECO:0000313" key="5">
    <source>
        <dbReference type="Ensembl" id="ENSCMMP00000000888.1"/>
    </source>
</evidence>
<dbReference type="Gene3D" id="3.80.10.10">
    <property type="entry name" value="Ribonuclease Inhibitor"/>
    <property type="match status" value="7"/>
</dbReference>
<dbReference type="SMART" id="SM00369">
    <property type="entry name" value="LRR_TYP"/>
    <property type="match status" value="11"/>
</dbReference>
<keyword evidence="2" id="KW-0677">Repeat</keyword>
<accession>A0A8C3GD19</accession>
<dbReference type="InterPro" id="IPR025875">
    <property type="entry name" value="Leu-rich_rpt_4"/>
</dbReference>
<feature type="domain" description="U2A'/phosphoprotein 32 family A C-terminal" evidence="4">
    <location>
        <begin position="1368"/>
        <end position="1386"/>
    </location>
</feature>
<evidence type="ECO:0000256" key="3">
    <source>
        <dbReference type="SAM" id="MobiDB-lite"/>
    </source>
</evidence>
<dbReference type="InterPro" id="IPR001611">
    <property type="entry name" value="Leu-rich_rpt"/>
</dbReference>
<dbReference type="InterPro" id="IPR003603">
    <property type="entry name" value="U2A'_phosphoprotein32A_C"/>
</dbReference>
<dbReference type="Proteomes" id="UP000694556">
    <property type="component" value="Chromosome 5"/>
</dbReference>
<sequence>MAHSDNQTQNLEEMIMELCICNGLPYEKIDQEGLKTTALEMFFSGYSRIVGMEYFPSLTSLTLIGQSIQDITDLEHCLLLKELWIAECCLVKIDGLQKCVHLEKLYLYCNEISRIENLESLTKLNVLWLNNNMIKNIEGLHTLQNLQEVNLAGNLIEKIGSCLDFNIQIEILNLSGNKLSSFKELTSLSRLPNLKDLGLNDPQYGPNPVCLLSNYAIHVLYHIPQLQRFDTCDVSQKHIKILVETTVMKKIMYYHMRVKSVHRQLRDRLEELKESKCRLQNLPEKKIKLFSCNIKHLERELAKLEMLDKTSRNKSPRSKDLETENSVHDTEDTEKACLEKAFIKKINAIKERVTFWNRKLDEIEKDYQMEIKKKKKSFNLVVQFLLMELETVGNVRFEEGLSNNPWFSSCCELIQSRFCTWDFRAYGIMGVKINRIFRVHNQILRLKFEEKFQMFLEKEVFHVAENYKEKMEYLFYVFNPKLPVKEKQLLHILEDGFQDLEVHTQSERNKAVPLCNSLSICECPRIKFLKQQAKAEGKNKRDPEESFRHGTVIIAKVFLGCSAPVRAASPICQSNYPEANSVFRPWKFLGSDTSTSSNGLWASLEQKSCDCSGWQCEWFVFDHELVLPEYIAEFEYITLVKDKSLFSTCNVIVEEGSTEIFILTHDLRRDDEALNMEPTVKVRPKIAYLDEKALFSVAKVNIYNQVQVLNLHGNSLSQLQNISNLKALRKLIISFNEFTSLNDVYDLPNLEYFDASHNHVITLEGIRGLTKLQFFNLSWNQLKKSWEVIKILYEHTPNLLSLDITHNPWYKPASLRLSVIGQLKALTNLNGVMITNEEAAEALRYIAGSNITQASLLKYSRTDEERPPILSVFSCATILSQISKNKLDSQMHHNNWYSMAGLTFLENSTKYQHENCLARKEPITVLNLDGQHLFKISNLEKLEHLRWASFSNNNLTQIEGLDSCLNLEELTLDENCISTLDGISKLTKLTRLSVNDNHLTSLEIHVFENLCHLHYVSIENNRITSLVGLKKTCSLIELYISNNCVSTNQEMYHLKGLTNLIILDMSGNAIVWKQDNYRLFVLFHLPSLKALDGIRVEPTEGESARDLFGGKLTSDMIADRLGHSDFTEMQELNWATSNIRAIELVPADQFRNVYSVNLQNNNLTSFSGLIFLPNVKVLCLNYNQIESILPGQKFPNQVTNRQHLHRRVASSGYGQQELAKERRDARFGENLPPIMQSLEVLHLGHNGITDMAQLQLSRLKNLKLLYLQGNYISCIKGLEGLQFLQELVLDHNRIKTISQDSFAGQSSLLVLYLKQNQIRELKSLQPLVKLQELFLDFNRIKELSELEKLQVIPSLKVLSLRGNPVSLKKNYRSLLVIRLPVLQVLDGTAVNAEERLKADYQCLEQDFQAANCPRNSGFPALPANFTRQTPLRIANVNLNENINRFFDFTFGRELKEPLLNKSNKSKSRIPGITTYNLQSIHVQRTLRQAKGASTNLNRLVHHSATSKTSQLNQSKRENTSRKPANTLSQLNQP</sequence>
<dbReference type="PANTHER" id="PTHR46652">
    <property type="entry name" value="LEUCINE-RICH REPEAT AND IQ DOMAIN-CONTAINING PROTEIN 1-RELATED"/>
    <property type="match status" value="1"/>
</dbReference>
<dbReference type="SUPFAM" id="SSF52075">
    <property type="entry name" value="Outer arm dynein light chain 1"/>
    <property type="match status" value="1"/>
</dbReference>
<dbReference type="PANTHER" id="PTHR46652:SF3">
    <property type="entry name" value="LEUCINE-RICH REPEAT-CONTAINING PROTEIN 9"/>
    <property type="match status" value="1"/>
</dbReference>
<proteinExistence type="predicted"/>
<reference evidence="5" key="3">
    <citation type="submission" date="2025-09" db="UniProtKB">
        <authorList>
            <consortium name="Ensembl"/>
        </authorList>
    </citation>
    <scope>IDENTIFICATION</scope>
</reference>